<feature type="transmembrane region" description="Helical" evidence="1">
    <location>
        <begin position="69"/>
        <end position="86"/>
    </location>
</feature>
<evidence type="ECO:0000313" key="2">
    <source>
        <dbReference type="EMBL" id="MBE6058776.1"/>
    </source>
</evidence>
<accession>A0A927W4D5</accession>
<sequence>MISEVNEERKRNSILFKVGILESEVKSVIKKELRIIFFVPIFIGGMLGVYFLYIMVFNSGITELLMKKSIITLLLEIFIQFIFYKISKNKYIKEINSV</sequence>
<evidence type="ECO:0000256" key="1">
    <source>
        <dbReference type="SAM" id="Phobius"/>
    </source>
</evidence>
<name>A0A927W4D5_9CLOT</name>
<dbReference type="Proteomes" id="UP000768462">
    <property type="component" value="Unassembled WGS sequence"/>
</dbReference>
<proteinExistence type="predicted"/>
<gene>
    <name evidence="2" type="ORF">E7215_01185</name>
</gene>
<organism evidence="2 3">
    <name type="scientific">Clostridium sulfidigenes</name>
    <dbReference type="NCBI Taxonomy" id="318464"/>
    <lineage>
        <taxon>Bacteria</taxon>
        <taxon>Bacillati</taxon>
        <taxon>Bacillota</taxon>
        <taxon>Clostridia</taxon>
        <taxon>Eubacteriales</taxon>
        <taxon>Clostridiaceae</taxon>
        <taxon>Clostridium</taxon>
    </lineage>
</organism>
<dbReference type="AlphaFoldDB" id="A0A927W4D5"/>
<evidence type="ECO:0008006" key="4">
    <source>
        <dbReference type="Google" id="ProtNLM"/>
    </source>
</evidence>
<evidence type="ECO:0000313" key="3">
    <source>
        <dbReference type="Proteomes" id="UP000768462"/>
    </source>
</evidence>
<feature type="transmembrane region" description="Helical" evidence="1">
    <location>
        <begin position="35"/>
        <end position="57"/>
    </location>
</feature>
<reference evidence="2" key="1">
    <citation type="submission" date="2019-04" db="EMBL/GenBank/DDBJ databases">
        <title>Evolution of Biomass-Degrading Anaerobic Consortia Revealed by Metagenomics.</title>
        <authorList>
            <person name="Peng X."/>
        </authorList>
    </citation>
    <scope>NUCLEOTIDE SEQUENCE</scope>
    <source>
        <strain evidence="2">SIG254</strain>
    </source>
</reference>
<comment type="caution">
    <text evidence="2">The sequence shown here is derived from an EMBL/GenBank/DDBJ whole genome shotgun (WGS) entry which is preliminary data.</text>
</comment>
<protein>
    <recommendedName>
        <fullName evidence="4">ABC3 transporter permease protein domain-containing protein</fullName>
    </recommendedName>
</protein>
<keyword evidence="1" id="KW-0812">Transmembrane</keyword>
<dbReference type="EMBL" id="SVCM01000014">
    <property type="protein sequence ID" value="MBE6058776.1"/>
    <property type="molecule type" value="Genomic_DNA"/>
</dbReference>
<keyword evidence="1" id="KW-0472">Membrane</keyword>
<keyword evidence="1" id="KW-1133">Transmembrane helix</keyword>